<evidence type="ECO:0000313" key="2">
    <source>
        <dbReference type="Proteomes" id="UP001341840"/>
    </source>
</evidence>
<keyword evidence="2" id="KW-1185">Reference proteome</keyword>
<accession>A0ABU6QHH4</accession>
<reference evidence="1 2" key="1">
    <citation type="journal article" date="2023" name="Plants (Basel)">
        <title>Bridging the Gap: Combining Genomics and Transcriptomics Approaches to Understand Stylosanthes scabra, an Orphan Legume from the Brazilian Caatinga.</title>
        <authorList>
            <person name="Ferreira-Neto J.R.C."/>
            <person name="da Silva M.D."/>
            <person name="Binneck E."/>
            <person name="de Melo N.F."/>
            <person name="da Silva R.H."/>
            <person name="de Melo A.L.T.M."/>
            <person name="Pandolfi V."/>
            <person name="Bustamante F.O."/>
            <person name="Brasileiro-Vidal A.C."/>
            <person name="Benko-Iseppon A.M."/>
        </authorList>
    </citation>
    <scope>NUCLEOTIDE SEQUENCE [LARGE SCALE GENOMIC DNA]</scope>
    <source>
        <tissue evidence="1">Leaves</tissue>
    </source>
</reference>
<gene>
    <name evidence="1" type="ORF">PIB30_117917</name>
</gene>
<protein>
    <submittedName>
        <fullName evidence="1">Uncharacterized protein</fullName>
    </submittedName>
</protein>
<sequence>MHWVSWQLTCCRPKEQGGLNFKDLKAFLLAMLAKQGWRLLTRLHSLVYKVYCSKYFRNSTFLQVELGHKSQPILGWRSILEGRKVLEKGLLWKLGNGLSVRIKKDSWVKDYVALSPTHVPGTTYTPHLCFRVNSA</sequence>
<evidence type="ECO:0000313" key="1">
    <source>
        <dbReference type="EMBL" id="MED6111095.1"/>
    </source>
</evidence>
<dbReference type="Proteomes" id="UP001341840">
    <property type="component" value="Unassembled WGS sequence"/>
</dbReference>
<organism evidence="1 2">
    <name type="scientific">Stylosanthes scabra</name>
    <dbReference type="NCBI Taxonomy" id="79078"/>
    <lineage>
        <taxon>Eukaryota</taxon>
        <taxon>Viridiplantae</taxon>
        <taxon>Streptophyta</taxon>
        <taxon>Embryophyta</taxon>
        <taxon>Tracheophyta</taxon>
        <taxon>Spermatophyta</taxon>
        <taxon>Magnoliopsida</taxon>
        <taxon>eudicotyledons</taxon>
        <taxon>Gunneridae</taxon>
        <taxon>Pentapetalae</taxon>
        <taxon>rosids</taxon>
        <taxon>fabids</taxon>
        <taxon>Fabales</taxon>
        <taxon>Fabaceae</taxon>
        <taxon>Papilionoideae</taxon>
        <taxon>50 kb inversion clade</taxon>
        <taxon>dalbergioids sensu lato</taxon>
        <taxon>Dalbergieae</taxon>
        <taxon>Pterocarpus clade</taxon>
        <taxon>Stylosanthes</taxon>
    </lineage>
</organism>
<proteinExistence type="predicted"/>
<comment type="caution">
    <text evidence="1">The sequence shown here is derived from an EMBL/GenBank/DDBJ whole genome shotgun (WGS) entry which is preliminary data.</text>
</comment>
<dbReference type="EMBL" id="JASCZI010000330">
    <property type="protein sequence ID" value="MED6111095.1"/>
    <property type="molecule type" value="Genomic_DNA"/>
</dbReference>
<name>A0ABU6QHH4_9FABA</name>